<gene>
    <name evidence="2" type="ORF">HDE68_000981</name>
</gene>
<evidence type="ECO:0000256" key="1">
    <source>
        <dbReference type="SAM" id="Phobius"/>
    </source>
</evidence>
<dbReference type="AlphaFoldDB" id="A0A7W8ZJD7"/>
<evidence type="ECO:0000313" key="3">
    <source>
        <dbReference type="Proteomes" id="UP000537204"/>
    </source>
</evidence>
<accession>A0A7W8ZJD7</accession>
<reference evidence="2 3" key="1">
    <citation type="submission" date="2020-08" db="EMBL/GenBank/DDBJ databases">
        <title>Genomic Encyclopedia of Type Strains, Phase IV (KMG-V): Genome sequencing to study the core and pangenomes of soil and plant-associated prokaryotes.</title>
        <authorList>
            <person name="Whitman W."/>
        </authorList>
    </citation>
    <scope>NUCLEOTIDE SEQUENCE [LARGE SCALE GENOMIC DNA]</scope>
    <source>
        <strain evidence="2 3">S3M1</strain>
    </source>
</reference>
<dbReference type="Proteomes" id="UP000537204">
    <property type="component" value="Unassembled WGS sequence"/>
</dbReference>
<dbReference type="PANTHER" id="PTHR34219">
    <property type="entry name" value="IRON-REGULATED INNER MEMBRANE PROTEIN-RELATED"/>
    <property type="match status" value="1"/>
</dbReference>
<dbReference type="Pfam" id="PF03929">
    <property type="entry name" value="PepSY_TM"/>
    <property type="match status" value="1"/>
</dbReference>
<sequence>MKNIWRNIHLWLGLAAGLIFFTECLSGTLLVFEDEITEALHASRYQVNQVSQAIPLDSLANTVRMKMPKGKISTIKVYSNPYRTVEINVKEKKGKEKGGGKRGGKGIILFLNPYTAEITGQLNPAAPTFFSFMLDLHQSLLTGKVGKTILGISTFVVLIILITGMVLWFPKKRKQLKARLKVKTDGSWKRINHDLHVVLGFYCSFFILILLVTSLSWSFKWANTALYTITGSKPGFPEKVKSLSPQGSVKTISYQQALEAGRKQFSKAPYWSISMPKQADEPITITSASTDALHRNGFDNLSLDQRTGAILQVSLLKDMPGGWQLRRYMKPVHTGAIGGIPTKLMAFFVSLISATFPVTGTILWLNRMRKKKKTVQLAK</sequence>
<proteinExistence type="predicted"/>
<dbReference type="RefSeq" id="WP_183879440.1">
    <property type="nucleotide sequence ID" value="NZ_JACHCE010000001.1"/>
</dbReference>
<organism evidence="2 3">
    <name type="scientific">Pedobacter cryoconitis</name>
    <dbReference type="NCBI Taxonomy" id="188932"/>
    <lineage>
        <taxon>Bacteria</taxon>
        <taxon>Pseudomonadati</taxon>
        <taxon>Bacteroidota</taxon>
        <taxon>Sphingobacteriia</taxon>
        <taxon>Sphingobacteriales</taxon>
        <taxon>Sphingobacteriaceae</taxon>
        <taxon>Pedobacter</taxon>
    </lineage>
</organism>
<feature type="transmembrane region" description="Helical" evidence="1">
    <location>
        <begin position="344"/>
        <end position="365"/>
    </location>
</feature>
<feature type="transmembrane region" description="Helical" evidence="1">
    <location>
        <begin position="149"/>
        <end position="169"/>
    </location>
</feature>
<name>A0A7W8ZJD7_9SPHI</name>
<protein>
    <submittedName>
        <fullName evidence="2">Putative iron-regulated membrane protein</fullName>
    </submittedName>
</protein>
<dbReference type="EMBL" id="JACHCE010000001">
    <property type="protein sequence ID" value="MBB5635096.1"/>
    <property type="molecule type" value="Genomic_DNA"/>
</dbReference>
<dbReference type="InterPro" id="IPR005625">
    <property type="entry name" value="PepSY-ass_TM"/>
</dbReference>
<evidence type="ECO:0000313" key="2">
    <source>
        <dbReference type="EMBL" id="MBB5635096.1"/>
    </source>
</evidence>
<keyword evidence="1" id="KW-0472">Membrane</keyword>
<feature type="transmembrane region" description="Helical" evidence="1">
    <location>
        <begin position="197"/>
        <end position="217"/>
    </location>
</feature>
<dbReference type="PANTHER" id="PTHR34219:SF3">
    <property type="entry name" value="BLL7967 PROTEIN"/>
    <property type="match status" value="1"/>
</dbReference>
<keyword evidence="1" id="KW-1133">Transmembrane helix</keyword>
<keyword evidence="1" id="KW-0812">Transmembrane</keyword>
<comment type="caution">
    <text evidence="2">The sequence shown here is derived from an EMBL/GenBank/DDBJ whole genome shotgun (WGS) entry which is preliminary data.</text>
</comment>